<dbReference type="Gene3D" id="3.30.420.10">
    <property type="entry name" value="Ribonuclease H-like superfamily/Ribonuclease H"/>
    <property type="match status" value="1"/>
</dbReference>
<feature type="domain" description="PAZ" evidence="2">
    <location>
        <begin position="313"/>
        <end position="407"/>
    </location>
</feature>
<evidence type="ECO:0000259" key="3">
    <source>
        <dbReference type="PROSITE" id="PS50822"/>
    </source>
</evidence>
<dbReference type="SMART" id="SM00950">
    <property type="entry name" value="Piwi"/>
    <property type="match status" value="1"/>
</dbReference>
<dbReference type="GO" id="GO:0003723">
    <property type="term" value="F:RNA binding"/>
    <property type="evidence" value="ECO:0007669"/>
    <property type="project" value="InterPro"/>
</dbReference>
<reference evidence="4" key="2">
    <citation type="submission" date="2024-02" db="EMBL/GenBank/DDBJ databases">
        <title>Comparative genomics of Cryptococcus and Kwoniella reveals pathogenesis evolution and contrasting modes of karyotype evolution via chromosome fusion or intercentromeric recombination.</title>
        <authorList>
            <person name="Coelho M.A."/>
            <person name="David-Palma M."/>
            <person name="Shea T."/>
            <person name="Bowers K."/>
            <person name="McGinley-Smith S."/>
            <person name="Mohammad A.W."/>
            <person name="Gnirke A."/>
            <person name="Yurkov A.M."/>
            <person name="Nowrousian M."/>
            <person name="Sun S."/>
            <person name="Cuomo C.A."/>
            <person name="Heitman J."/>
        </authorList>
    </citation>
    <scope>NUCLEOTIDE SEQUENCE</scope>
    <source>
        <strain evidence="4">CBS 10117</strain>
    </source>
</reference>
<gene>
    <name evidence="4" type="ORF">I303_102028</name>
</gene>
<dbReference type="InterPro" id="IPR012337">
    <property type="entry name" value="RNaseH-like_sf"/>
</dbReference>
<dbReference type="Proteomes" id="UP000078595">
    <property type="component" value="Chromosome 2"/>
</dbReference>
<dbReference type="Pfam" id="PF08699">
    <property type="entry name" value="ArgoL1"/>
    <property type="match status" value="1"/>
</dbReference>
<dbReference type="EMBL" id="CP144531">
    <property type="protein sequence ID" value="WWC59472.1"/>
    <property type="molecule type" value="Genomic_DNA"/>
</dbReference>
<dbReference type="InterPro" id="IPR014811">
    <property type="entry name" value="ArgoL1"/>
</dbReference>
<reference evidence="4" key="1">
    <citation type="submission" date="2013-07" db="EMBL/GenBank/DDBJ databases">
        <authorList>
            <consortium name="The Broad Institute Genome Sequencing Platform"/>
            <person name="Cuomo C."/>
            <person name="Litvintseva A."/>
            <person name="Chen Y."/>
            <person name="Heitman J."/>
            <person name="Sun S."/>
            <person name="Springer D."/>
            <person name="Dromer F."/>
            <person name="Young S.K."/>
            <person name="Zeng Q."/>
            <person name="Gargeya S."/>
            <person name="Fitzgerald M."/>
            <person name="Abouelleil A."/>
            <person name="Alvarado L."/>
            <person name="Berlin A.M."/>
            <person name="Chapman S.B."/>
            <person name="Dewar J."/>
            <person name="Goldberg J."/>
            <person name="Griggs A."/>
            <person name="Gujja S."/>
            <person name="Hansen M."/>
            <person name="Howarth C."/>
            <person name="Imamovic A."/>
            <person name="Larimer J."/>
            <person name="McCowan C."/>
            <person name="Murphy C."/>
            <person name="Pearson M."/>
            <person name="Priest M."/>
            <person name="Roberts A."/>
            <person name="Saif S."/>
            <person name="Shea T."/>
            <person name="Sykes S."/>
            <person name="Wortman J."/>
            <person name="Nusbaum C."/>
            <person name="Birren B."/>
        </authorList>
    </citation>
    <scope>NUCLEOTIDE SEQUENCE</scope>
    <source>
        <strain evidence="4">CBS 10117</strain>
    </source>
</reference>
<protein>
    <recommendedName>
        <fullName evidence="6">Argonaute</fullName>
    </recommendedName>
</protein>
<dbReference type="CDD" id="cd02846">
    <property type="entry name" value="PAZ_argonaute_like"/>
    <property type="match status" value="1"/>
</dbReference>
<accession>A0AAJ8KJF3</accession>
<dbReference type="InterPro" id="IPR036085">
    <property type="entry name" value="PAZ_dom_sf"/>
</dbReference>
<proteinExistence type="inferred from homology"/>
<dbReference type="KEGG" id="kdj:28965532"/>
<evidence type="ECO:0000313" key="5">
    <source>
        <dbReference type="Proteomes" id="UP000078595"/>
    </source>
</evidence>
<dbReference type="InterPro" id="IPR032472">
    <property type="entry name" value="ArgoL2"/>
</dbReference>
<keyword evidence="5" id="KW-1185">Reference proteome</keyword>
<evidence type="ECO:0000259" key="2">
    <source>
        <dbReference type="PROSITE" id="PS50821"/>
    </source>
</evidence>
<dbReference type="SMART" id="SM01163">
    <property type="entry name" value="DUF1785"/>
    <property type="match status" value="1"/>
</dbReference>
<dbReference type="InterPro" id="IPR045246">
    <property type="entry name" value="Piwi_ago-like"/>
</dbReference>
<dbReference type="Pfam" id="PF16488">
    <property type="entry name" value="ArgoL2"/>
    <property type="match status" value="1"/>
</dbReference>
<dbReference type="InterPro" id="IPR036397">
    <property type="entry name" value="RNaseH_sf"/>
</dbReference>
<dbReference type="Pfam" id="PF02171">
    <property type="entry name" value="Piwi"/>
    <property type="match status" value="1"/>
</dbReference>
<sequence length="918" mass="103032">MSVNTPDATQQEVAEIQRSFQNLALADAKDDLANCVPRPGFGVHGKKIEVWANLFPIGTTNDSVSVYHYDINIEPDFRVRAGWKAPAELNWKIWKALQQVPMPEHIRKGLETAAYDRGHSFYTSRRLNLSHEKVTISVTLQEDQSETENAQRTNKFKCTIQLVQKIDINRLFAYSQGSSRDPDSQHAVASAKAAINVLLRQSLYDTVHQKGGKGRRFFTLEGAQPMSDGGQVLNGFIQSVIPTQSGKPAVQLDTAYGAFFRAENLAEIVKDYFTGGGANGRGRGGGRGSAAGARGGANARGGFNIGSPGFESTVWQRFHDLKKLLLRCKYILTHRESRKPLQIKAFSTKSAEETRFELAGGRLVTVEQYFKEKYSIRLRYPKLPMVITKGKDGKAVHYPLKLMRLTELNGIPFGMISAAQTSDMIKIAGKPPTERRAKIMEWRKKLNYSQLPKIKEWCLTFEEQMMEVEARVLAPPQVLYRNRQVTPVNGSWGLNNNTFVRDNNPLKAWSVVNFDPFLQDQEIGAFREAAHKAYTYGGKIRPQLIIVIFKARGARLYSDTKRIAVNGLKEPVVTQIMLSQKFMNPRGLDMYLSNVAMKVHAKLGGVTHTVSVPDTIDRYTMLVGADVTHPPPVTKDRPLMPSIAVSVAAINGDNNMFVPCVRLQKGRREMIEDLTNMMKDHIRVFEKKTGSKPRKLLFFRDGVSEGQYDQCATIEIDRVRQAFRELDAQYKPTITMIICGKRHHMRFFATNESDTDGKTGNLKAGTCIDKGATHPTAFDFYLQAHAGLQGTARPTHYVVVVDENNFSADRMQDLCNKLCYSYARTTKAVSLIPVCYYADLIAFKARDFVYPSDDNSDTVSVITNSTGGLEMEFDPNQLYKRLEKMPAFNEVMWASRLSSSSLEVGSYADQWIHSICEG</sequence>
<dbReference type="InterPro" id="IPR032474">
    <property type="entry name" value="Argonaute_N"/>
</dbReference>
<evidence type="ECO:0000313" key="4">
    <source>
        <dbReference type="EMBL" id="WWC59472.1"/>
    </source>
</evidence>
<dbReference type="PROSITE" id="PS50821">
    <property type="entry name" value="PAZ"/>
    <property type="match status" value="1"/>
</dbReference>
<dbReference type="GeneID" id="28965532"/>
<evidence type="ECO:0008006" key="6">
    <source>
        <dbReference type="Google" id="ProtNLM"/>
    </source>
</evidence>
<dbReference type="InterPro" id="IPR003165">
    <property type="entry name" value="Piwi"/>
</dbReference>
<dbReference type="Gene3D" id="2.170.260.10">
    <property type="entry name" value="paz domain"/>
    <property type="match status" value="1"/>
</dbReference>
<dbReference type="Pfam" id="PF02170">
    <property type="entry name" value="PAZ"/>
    <property type="match status" value="1"/>
</dbReference>
<name>A0AAJ8KJF3_9TREE</name>
<dbReference type="CDD" id="cd04657">
    <property type="entry name" value="Piwi_ago-like"/>
    <property type="match status" value="1"/>
</dbReference>
<dbReference type="Pfam" id="PF16486">
    <property type="entry name" value="ArgoN"/>
    <property type="match status" value="1"/>
</dbReference>
<dbReference type="InterPro" id="IPR003100">
    <property type="entry name" value="PAZ_dom"/>
</dbReference>
<dbReference type="Gene3D" id="3.40.50.2300">
    <property type="match status" value="1"/>
</dbReference>
<dbReference type="SMART" id="SM00949">
    <property type="entry name" value="PAZ"/>
    <property type="match status" value="1"/>
</dbReference>
<dbReference type="RefSeq" id="XP_065824529.1">
    <property type="nucleotide sequence ID" value="XM_065968457.1"/>
</dbReference>
<comment type="similarity">
    <text evidence="1">Belongs to the argonaute family.</text>
</comment>
<feature type="domain" description="Piwi" evidence="3">
    <location>
        <begin position="568"/>
        <end position="850"/>
    </location>
</feature>
<dbReference type="PROSITE" id="PS50822">
    <property type="entry name" value="PIWI"/>
    <property type="match status" value="1"/>
</dbReference>
<dbReference type="SUPFAM" id="SSF101690">
    <property type="entry name" value="PAZ domain"/>
    <property type="match status" value="1"/>
</dbReference>
<dbReference type="PANTHER" id="PTHR22891">
    <property type="entry name" value="EUKARYOTIC TRANSLATION INITIATION FACTOR 2C"/>
    <property type="match status" value="1"/>
</dbReference>
<dbReference type="AlphaFoldDB" id="A0AAJ8KJF3"/>
<dbReference type="SUPFAM" id="SSF53098">
    <property type="entry name" value="Ribonuclease H-like"/>
    <property type="match status" value="1"/>
</dbReference>
<organism evidence="4 5">
    <name type="scientific">Kwoniella dejecticola CBS 10117</name>
    <dbReference type="NCBI Taxonomy" id="1296121"/>
    <lineage>
        <taxon>Eukaryota</taxon>
        <taxon>Fungi</taxon>
        <taxon>Dikarya</taxon>
        <taxon>Basidiomycota</taxon>
        <taxon>Agaricomycotina</taxon>
        <taxon>Tremellomycetes</taxon>
        <taxon>Tremellales</taxon>
        <taxon>Cryptococcaceae</taxon>
        <taxon>Kwoniella</taxon>
    </lineage>
</organism>
<evidence type="ECO:0000256" key="1">
    <source>
        <dbReference type="RuleBase" id="RU361178"/>
    </source>
</evidence>